<evidence type="ECO:0000256" key="4">
    <source>
        <dbReference type="ARBA" id="ARBA00022827"/>
    </source>
</evidence>
<feature type="domain" description="Acyl-CoA dehydrogenase/oxidase C-terminal" evidence="6">
    <location>
        <begin position="233"/>
        <end position="380"/>
    </location>
</feature>
<dbReference type="PANTHER" id="PTHR43884:SF12">
    <property type="entry name" value="ISOVALERYL-COA DEHYDROGENASE, MITOCHONDRIAL-RELATED"/>
    <property type="match status" value="1"/>
</dbReference>
<comment type="similarity">
    <text evidence="2 5">Belongs to the acyl-CoA dehydrogenase family.</text>
</comment>
<comment type="caution">
    <text evidence="9">The sequence shown here is derived from an EMBL/GenBank/DDBJ whole genome shotgun (WGS) entry which is preliminary data.</text>
</comment>
<evidence type="ECO:0000313" key="10">
    <source>
        <dbReference type="Proteomes" id="UP001597108"/>
    </source>
</evidence>
<gene>
    <name evidence="9" type="ORF">ACFQ2S_23855</name>
</gene>
<keyword evidence="10" id="KW-1185">Reference proteome</keyword>
<dbReference type="EC" id="1.-.-.-" evidence="9"/>
<dbReference type="Pfam" id="PF02770">
    <property type="entry name" value="Acyl-CoA_dh_M"/>
    <property type="match status" value="1"/>
</dbReference>
<evidence type="ECO:0000259" key="8">
    <source>
        <dbReference type="Pfam" id="PF02771"/>
    </source>
</evidence>
<dbReference type="SUPFAM" id="SSF47203">
    <property type="entry name" value="Acyl-CoA dehydrogenase C-terminal domain-like"/>
    <property type="match status" value="1"/>
</dbReference>
<dbReference type="EMBL" id="JBHTJT010000060">
    <property type="protein sequence ID" value="MFD0982674.1"/>
    <property type="molecule type" value="Genomic_DNA"/>
</dbReference>
<dbReference type="Gene3D" id="2.40.110.10">
    <property type="entry name" value="Butyryl-CoA Dehydrogenase, subunit A, domain 2"/>
    <property type="match status" value="1"/>
</dbReference>
<evidence type="ECO:0000256" key="5">
    <source>
        <dbReference type="RuleBase" id="RU362125"/>
    </source>
</evidence>
<dbReference type="InterPro" id="IPR009075">
    <property type="entry name" value="AcylCo_DH/oxidase_C"/>
</dbReference>
<evidence type="ECO:0000256" key="1">
    <source>
        <dbReference type="ARBA" id="ARBA00001974"/>
    </source>
</evidence>
<protein>
    <submittedName>
        <fullName evidence="9">Acyl-CoA dehydrogenase family protein</fullName>
        <ecNumber evidence="9">1.-.-.-</ecNumber>
    </submittedName>
</protein>
<dbReference type="InterPro" id="IPR037069">
    <property type="entry name" value="AcylCoA_DH/ox_N_sf"/>
</dbReference>
<dbReference type="SUPFAM" id="SSF56645">
    <property type="entry name" value="Acyl-CoA dehydrogenase NM domain-like"/>
    <property type="match status" value="1"/>
</dbReference>
<proteinExistence type="inferred from homology"/>
<evidence type="ECO:0000259" key="6">
    <source>
        <dbReference type="Pfam" id="PF00441"/>
    </source>
</evidence>
<dbReference type="InterPro" id="IPR046373">
    <property type="entry name" value="Acyl-CoA_Oxase/DH_mid-dom_sf"/>
</dbReference>
<evidence type="ECO:0000256" key="3">
    <source>
        <dbReference type="ARBA" id="ARBA00022630"/>
    </source>
</evidence>
<feature type="domain" description="Acyl-CoA oxidase/dehydrogenase middle" evidence="7">
    <location>
        <begin position="128"/>
        <end position="221"/>
    </location>
</feature>
<name>A0ABW3IX69_9RHOB</name>
<comment type="cofactor">
    <cofactor evidence="1 5">
        <name>FAD</name>
        <dbReference type="ChEBI" id="CHEBI:57692"/>
    </cofactor>
</comment>
<accession>A0ABW3IX69</accession>
<dbReference type="GO" id="GO:0016491">
    <property type="term" value="F:oxidoreductase activity"/>
    <property type="evidence" value="ECO:0007669"/>
    <property type="project" value="UniProtKB-KW"/>
</dbReference>
<reference evidence="10" key="1">
    <citation type="journal article" date="2019" name="Int. J. Syst. Evol. Microbiol.">
        <title>The Global Catalogue of Microorganisms (GCM) 10K type strain sequencing project: providing services to taxonomists for standard genome sequencing and annotation.</title>
        <authorList>
            <consortium name="The Broad Institute Genomics Platform"/>
            <consortium name="The Broad Institute Genome Sequencing Center for Infectious Disease"/>
            <person name="Wu L."/>
            <person name="Ma J."/>
        </authorList>
    </citation>
    <scope>NUCLEOTIDE SEQUENCE [LARGE SCALE GENOMIC DNA]</scope>
    <source>
        <strain evidence="10">CCUG 60524</strain>
    </source>
</reference>
<evidence type="ECO:0000259" key="7">
    <source>
        <dbReference type="Pfam" id="PF02770"/>
    </source>
</evidence>
<dbReference type="InterPro" id="IPR006089">
    <property type="entry name" value="Acyl-CoA_DH_CS"/>
</dbReference>
<dbReference type="Pfam" id="PF02771">
    <property type="entry name" value="Acyl-CoA_dh_N"/>
    <property type="match status" value="1"/>
</dbReference>
<dbReference type="InterPro" id="IPR036250">
    <property type="entry name" value="AcylCo_DH-like_C"/>
</dbReference>
<dbReference type="Pfam" id="PF00441">
    <property type="entry name" value="Acyl-CoA_dh_1"/>
    <property type="match status" value="1"/>
</dbReference>
<dbReference type="Gene3D" id="1.10.540.10">
    <property type="entry name" value="Acyl-CoA dehydrogenase/oxidase, N-terminal domain"/>
    <property type="match status" value="1"/>
</dbReference>
<dbReference type="InterPro" id="IPR009100">
    <property type="entry name" value="AcylCoA_DH/oxidase_NM_dom_sf"/>
</dbReference>
<dbReference type="Gene3D" id="1.20.140.10">
    <property type="entry name" value="Butyryl-CoA Dehydrogenase, subunit A, domain 3"/>
    <property type="match status" value="1"/>
</dbReference>
<dbReference type="RefSeq" id="WP_386078979.1">
    <property type="nucleotide sequence ID" value="NZ_JBHTJT010000060.1"/>
</dbReference>
<feature type="domain" description="Acyl-CoA dehydrogenase/oxidase N-terminal" evidence="8">
    <location>
        <begin position="4"/>
        <end position="121"/>
    </location>
</feature>
<dbReference type="Proteomes" id="UP001597108">
    <property type="component" value="Unassembled WGS sequence"/>
</dbReference>
<dbReference type="InterPro" id="IPR006091">
    <property type="entry name" value="Acyl-CoA_Oxase/DH_mid-dom"/>
</dbReference>
<evidence type="ECO:0000313" key="9">
    <source>
        <dbReference type="EMBL" id="MFD0982674.1"/>
    </source>
</evidence>
<dbReference type="PANTHER" id="PTHR43884">
    <property type="entry name" value="ACYL-COA DEHYDROGENASE"/>
    <property type="match status" value="1"/>
</dbReference>
<dbReference type="PROSITE" id="PS00072">
    <property type="entry name" value="ACYL_COA_DH_1"/>
    <property type="match status" value="1"/>
</dbReference>
<evidence type="ECO:0000256" key="2">
    <source>
        <dbReference type="ARBA" id="ARBA00009347"/>
    </source>
</evidence>
<dbReference type="InterPro" id="IPR013786">
    <property type="entry name" value="AcylCoA_DH/ox_N"/>
</dbReference>
<sequence>MPLTTEQIELRDAARDFAAANLGRDLEARDRRGAEDAGDWLGDWRKCAEYGFLSAQLPVEYGGRRMSVSSTVAMLEGLGMGCADNGLTLAVNGQVWAVTEAIKTFATDEQAGRWLPGLGDGSLIGSDGMTERDSGSDAFALKTTAERVDGGYVLNGEKILIGLAPRCDIALVFASTDPAAGRWGVSAFIVEAGDEGFERGLPDSKMGLRTAPLGGLTLENCFVPEDRLLGGEGDGGAIFQHSVEWERCFIFASHVGSMARQLEQCVDFAGRRKVFGTAIANHQSVGNRLADMRLRLETSRLMLYHAAEMKDRGEPCTMTAAMTKLHISEAFVANSTDALRIHGGAGYMTETGVERDLRDALGGVIYGGTSDIQRQVISAILMGGRA</sequence>
<keyword evidence="3 5" id="KW-0285">Flavoprotein</keyword>
<keyword evidence="4 5" id="KW-0274">FAD</keyword>
<organism evidence="9 10">
    <name type="scientific">Tropicimonas aquimaris</name>
    <dbReference type="NCBI Taxonomy" id="914152"/>
    <lineage>
        <taxon>Bacteria</taxon>
        <taxon>Pseudomonadati</taxon>
        <taxon>Pseudomonadota</taxon>
        <taxon>Alphaproteobacteria</taxon>
        <taxon>Rhodobacterales</taxon>
        <taxon>Roseobacteraceae</taxon>
        <taxon>Tropicimonas</taxon>
    </lineage>
</organism>
<keyword evidence="5 9" id="KW-0560">Oxidoreductase</keyword>